<reference evidence="1" key="2">
    <citation type="journal article" date="2022" name="Res Sq">
        <title>Comparative Genomics Reveals Insights into the Divergent Evolution of Astigmatic Mites and Household Pest Adaptations.</title>
        <authorList>
            <person name="Xiong Q."/>
            <person name="Wan A.T.-Y."/>
            <person name="Liu X.-Y."/>
            <person name="Fung C.S.-H."/>
            <person name="Xiao X."/>
            <person name="Malainual N."/>
            <person name="Hou J."/>
            <person name="Wang L."/>
            <person name="Wang M."/>
            <person name="Yang K."/>
            <person name="Cui Y."/>
            <person name="Leung E."/>
            <person name="Nong W."/>
            <person name="Shin S.-K."/>
            <person name="Au S."/>
            <person name="Jeong K.Y."/>
            <person name="Chew F.T."/>
            <person name="Hui J."/>
            <person name="Leung T.F."/>
            <person name="Tungtrongchitr A."/>
            <person name="Zhong N."/>
            <person name="Liu Z."/>
            <person name="Tsui S."/>
        </authorList>
    </citation>
    <scope>NUCLEOTIDE SEQUENCE</scope>
    <source>
        <strain evidence="1">Derf</strain>
        <tissue evidence="1">Whole organism</tissue>
    </source>
</reference>
<dbReference type="EMBL" id="ASGP02000004">
    <property type="protein sequence ID" value="KAH9512015.1"/>
    <property type="molecule type" value="Genomic_DNA"/>
</dbReference>
<evidence type="ECO:0000313" key="1">
    <source>
        <dbReference type="EMBL" id="KAH9512015.1"/>
    </source>
</evidence>
<comment type="caution">
    <text evidence="1">The sequence shown here is derived from an EMBL/GenBank/DDBJ whole genome shotgun (WGS) entry which is preliminary data.</text>
</comment>
<gene>
    <name evidence="1" type="ORF">DERF_010431</name>
</gene>
<evidence type="ECO:0000313" key="2">
    <source>
        <dbReference type="Proteomes" id="UP000790347"/>
    </source>
</evidence>
<keyword evidence="2" id="KW-1185">Reference proteome</keyword>
<dbReference type="AlphaFoldDB" id="A0A922HVW6"/>
<name>A0A922HVW6_DERFA</name>
<dbReference type="Proteomes" id="UP000790347">
    <property type="component" value="Unassembled WGS sequence"/>
</dbReference>
<sequence>MHNTYTLTTTKIIIKPTTITTILPIIETTTTTAATATTITDKSSTEMTIKNQTETTTFQTIIKDDSFDISHPSFYLFIVHAFNEKDAGPSFIEITARTFTHHK</sequence>
<organism evidence="1 2">
    <name type="scientific">Dermatophagoides farinae</name>
    <name type="common">American house dust mite</name>
    <dbReference type="NCBI Taxonomy" id="6954"/>
    <lineage>
        <taxon>Eukaryota</taxon>
        <taxon>Metazoa</taxon>
        <taxon>Ecdysozoa</taxon>
        <taxon>Arthropoda</taxon>
        <taxon>Chelicerata</taxon>
        <taxon>Arachnida</taxon>
        <taxon>Acari</taxon>
        <taxon>Acariformes</taxon>
        <taxon>Sarcoptiformes</taxon>
        <taxon>Astigmata</taxon>
        <taxon>Psoroptidia</taxon>
        <taxon>Analgoidea</taxon>
        <taxon>Pyroglyphidae</taxon>
        <taxon>Dermatophagoidinae</taxon>
        <taxon>Dermatophagoides</taxon>
    </lineage>
</organism>
<accession>A0A922HVW6</accession>
<proteinExistence type="predicted"/>
<reference evidence="1" key="1">
    <citation type="submission" date="2013-05" db="EMBL/GenBank/DDBJ databases">
        <authorList>
            <person name="Yim A.K.Y."/>
            <person name="Chan T.F."/>
            <person name="Ji K.M."/>
            <person name="Liu X.Y."/>
            <person name="Zhou J.W."/>
            <person name="Li R.Q."/>
            <person name="Yang K.Y."/>
            <person name="Li J."/>
            <person name="Li M."/>
            <person name="Law P.T.W."/>
            <person name="Wu Y.L."/>
            <person name="Cai Z.L."/>
            <person name="Qin H."/>
            <person name="Bao Y."/>
            <person name="Leung R.K.K."/>
            <person name="Ng P.K.S."/>
            <person name="Zou J."/>
            <person name="Zhong X.J."/>
            <person name="Ran P.X."/>
            <person name="Zhong N.S."/>
            <person name="Liu Z.G."/>
            <person name="Tsui S.K.W."/>
        </authorList>
    </citation>
    <scope>NUCLEOTIDE SEQUENCE</scope>
    <source>
        <strain evidence="1">Derf</strain>
        <tissue evidence="1">Whole organism</tissue>
    </source>
</reference>
<protein>
    <submittedName>
        <fullName evidence="1">Uncharacterized protein</fullName>
    </submittedName>
</protein>